<evidence type="ECO:0000259" key="2">
    <source>
        <dbReference type="PROSITE" id="PS51791"/>
    </source>
</evidence>
<dbReference type="InterPro" id="IPR040242">
    <property type="entry name" value="TPRG1-like"/>
</dbReference>
<accession>A0A7M7NXU6</accession>
<dbReference type="EnsemblMetazoa" id="XM_030987328">
    <property type="protein sequence ID" value="XP_030843188"/>
    <property type="gene ID" value="LOC100891691"/>
</dbReference>
<dbReference type="GO" id="GO:0005737">
    <property type="term" value="C:cytoplasm"/>
    <property type="evidence" value="ECO:0000318"/>
    <property type="project" value="GO_Central"/>
</dbReference>
<dbReference type="PANTHER" id="PTHR31108">
    <property type="entry name" value="TUMOR PROTEIN P63-REGULATED GENE 1-LIKE PROTEIN"/>
    <property type="match status" value="1"/>
</dbReference>
<dbReference type="RefSeq" id="XP_030843188.1">
    <property type="nucleotide sequence ID" value="XM_030987328.1"/>
</dbReference>
<dbReference type="FunCoup" id="A0A7M7NXU6">
    <property type="interactions" value="1176"/>
</dbReference>
<comment type="similarity">
    <text evidence="1">Belongs to the TPRG1 family.</text>
</comment>
<name>A0A7M7NXU6_STRPU</name>
<dbReference type="InterPro" id="IPR022158">
    <property type="entry name" value="Inositol_phosphatase"/>
</dbReference>
<dbReference type="EnsemblMetazoa" id="XM_030987327">
    <property type="protein sequence ID" value="XP_030843187"/>
    <property type="gene ID" value="LOC100891691"/>
</dbReference>
<dbReference type="InParanoid" id="A0A7M7NXU6"/>
<dbReference type="GeneID" id="100891691"/>
<evidence type="ECO:0000256" key="1">
    <source>
        <dbReference type="ARBA" id="ARBA00009163"/>
    </source>
</evidence>
<proteinExistence type="inferred from homology"/>
<dbReference type="InterPro" id="IPR034753">
    <property type="entry name" value="hSac2"/>
</dbReference>
<organism evidence="3 4">
    <name type="scientific">Strongylocentrotus purpuratus</name>
    <name type="common">Purple sea urchin</name>
    <dbReference type="NCBI Taxonomy" id="7668"/>
    <lineage>
        <taxon>Eukaryota</taxon>
        <taxon>Metazoa</taxon>
        <taxon>Echinodermata</taxon>
        <taxon>Eleutherozoa</taxon>
        <taxon>Echinozoa</taxon>
        <taxon>Echinoidea</taxon>
        <taxon>Euechinoidea</taxon>
        <taxon>Echinacea</taxon>
        <taxon>Camarodonta</taxon>
        <taxon>Echinidea</taxon>
        <taxon>Strongylocentrotidae</taxon>
        <taxon>Strongylocentrotus</taxon>
    </lineage>
</organism>
<dbReference type="PANTHER" id="PTHR31108:SF1">
    <property type="entry name" value="HSAC2 DOMAIN-CONTAINING PROTEIN"/>
    <property type="match status" value="1"/>
</dbReference>
<evidence type="ECO:0000313" key="4">
    <source>
        <dbReference type="Proteomes" id="UP000007110"/>
    </source>
</evidence>
<keyword evidence="4" id="KW-1185">Reference proteome</keyword>
<dbReference type="RefSeq" id="XP_030843187.1">
    <property type="nucleotide sequence ID" value="XM_030987327.1"/>
</dbReference>
<feature type="domain" description="HSac2" evidence="2">
    <location>
        <begin position="72"/>
        <end position="255"/>
    </location>
</feature>
<sequence>MDSNGQTNGNMEDNLEKGVPDVSFEGVKLSIDSNNLLDENNTGGIQGEGAATPVDNAKFQPNAVNSSGFYFASQAGRLEAAATACQNNLINQEEDGNLLGVWLLTEVDHWDNEKERVAAVTDNSLYLVKFDFIVNQIKTYRRVMFNTLSALQKGNFTYPEKTLAPARTGEGVRLHWSSGRPLSVLEKWNPFSDTIPYTTLTSHPLQTDNTRQAQNYQVGPFYNTLQQAVTTSRSAHHPNLPPVSLTAAPIELEIYLGLSSMVYNQSKLGFFRERGGVSF</sequence>
<protein>
    <recommendedName>
        <fullName evidence="2">HSac2 domain-containing protein</fullName>
    </recommendedName>
</protein>
<evidence type="ECO:0000313" key="3">
    <source>
        <dbReference type="EnsemblMetazoa" id="XP_030843187"/>
    </source>
</evidence>
<dbReference type="Proteomes" id="UP000007110">
    <property type="component" value="Unassembled WGS sequence"/>
</dbReference>
<reference evidence="3" key="2">
    <citation type="submission" date="2021-01" db="UniProtKB">
        <authorList>
            <consortium name="EnsemblMetazoa"/>
        </authorList>
    </citation>
    <scope>IDENTIFICATION</scope>
</reference>
<dbReference type="PROSITE" id="PS51791">
    <property type="entry name" value="HSAC2"/>
    <property type="match status" value="1"/>
</dbReference>
<dbReference type="OMA" id="WNPWSSN"/>
<dbReference type="AlphaFoldDB" id="A0A7M7NXU6"/>
<dbReference type="Pfam" id="PF12456">
    <property type="entry name" value="hSac2"/>
    <property type="match status" value="1"/>
</dbReference>
<reference evidence="4" key="1">
    <citation type="submission" date="2015-02" db="EMBL/GenBank/DDBJ databases">
        <title>Genome sequencing for Strongylocentrotus purpuratus.</title>
        <authorList>
            <person name="Murali S."/>
            <person name="Liu Y."/>
            <person name="Vee V."/>
            <person name="English A."/>
            <person name="Wang M."/>
            <person name="Skinner E."/>
            <person name="Han Y."/>
            <person name="Muzny D.M."/>
            <person name="Worley K.C."/>
            <person name="Gibbs R.A."/>
        </authorList>
    </citation>
    <scope>NUCLEOTIDE SEQUENCE</scope>
</reference>
<dbReference type="OrthoDB" id="10012704at2759"/>
<dbReference type="KEGG" id="spu:100891691"/>